<accession>A0A3M9Y4R9</accession>
<protein>
    <submittedName>
        <fullName evidence="1">Uncharacterized protein</fullName>
    </submittedName>
</protein>
<keyword evidence="2" id="KW-1185">Reference proteome</keyword>
<dbReference type="GeneID" id="39612643"/>
<reference evidence="1 2" key="1">
    <citation type="submission" date="2018-10" db="EMBL/GenBank/DDBJ databases">
        <title>Genome sequence of Verticillium nonalfalfae VnAa140.</title>
        <authorList>
            <person name="Stajich J.E."/>
            <person name="Kasson M.T."/>
        </authorList>
    </citation>
    <scope>NUCLEOTIDE SEQUENCE [LARGE SCALE GENOMIC DNA]</scope>
    <source>
        <strain evidence="1 2">VnAa140</strain>
    </source>
</reference>
<evidence type="ECO:0000313" key="2">
    <source>
        <dbReference type="Proteomes" id="UP000267145"/>
    </source>
</evidence>
<dbReference type="AlphaFoldDB" id="A0A3M9Y4R9"/>
<organism evidence="1 2">
    <name type="scientific">Verticillium nonalfalfae</name>
    <dbReference type="NCBI Taxonomy" id="1051616"/>
    <lineage>
        <taxon>Eukaryota</taxon>
        <taxon>Fungi</taxon>
        <taxon>Dikarya</taxon>
        <taxon>Ascomycota</taxon>
        <taxon>Pezizomycotina</taxon>
        <taxon>Sordariomycetes</taxon>
        <taxon>Hypocreomycetidae</taxon>
        <taxon>Glomerellales</taxon>
        <taxon>Plectosphaerellaceae</taxon>
        <taxon>Verticillium</taxon>
    </lineage>
</organism>
<gene>
    <name evidence="1" type="ORF">D7B24_008954</name>
</gene>
<dbReference type="EMBL" id="RBVV01000084">
    <property type="protein sequence ID" value="RNJ55175.1"/>
    <property type="molecule type" value="Genomic_DNA"/>
</dbReference>
<dbReference type="Proteomes" id="UP000267145">
    <property type="component" value="Unassembled WGS sequence"/>
</dbReference>
<proteinExistence type="predicted"/>
<name>A0A3M9Y4R9_9PEZI</name>
<sequence length="654" mass="74820">MAEITAQFKRARGFSPKVLLVTPTRAEALDEKEFLRFQATMVTNAIFGRDEMVTYTPPDSKRSRAAERLFAIIVDSLLPQLTYSGVKMLASVSRSMRATFLGRVRAWNLNDPDTMGFCDWDPELLDIMFRDGIQPEVLAPGAYLTISGRGPWSTCDVLYYPDEYDPAWTASQIEDTWPQGQGRRMALEAVKLADLGFWDNQNLDQVPRDLDFVRVKEKWQLAMEKVQSVSEENRRSQRKYFAQLSHLSGMIRGLAQHGSHVRHLELSHVPYLDLKLTGAIIEMLPQLEVLTINACDLMHLGCLIPLLDYINWIACRRDAECIQLDFFPKAWFGPAQGRECTRILTWGPTALNTRKAVMCTIIAAAMKSSEMGHDLLAEDSLLFKYLALVPMDFGLMHVFVRNVKAYIYELQHKKKFRTETDDARVMNLEHQILAALTTGDRRQIQTDMVMALMLQKWTCSKCEHVYALPCYETMMQSWPAHQRRCYPCRLTEAIERESFHHWQGEKRNIALNLTSTPAAPEHKAPLKAQMIAPLLKNEFVAGPDDSTVRTRPESWIATLGSEKLRTLHKNKSAWSYAGYLARTLDAKNMFAEALGMHLDGDYVSNRASGGQLAGPRQPVQPFREHIDRQSWESLYAYNIQTEKVKQEAKAREFW</sequence>
<evidence type="ECO:0000313" key="1">
    <source>
        <dbReference type="EMBL" id="RNJ55175.1"/>
    </source>
</evidence>
<dbReference type="RefSeq" id="XP_028493333.1">
    <property type="nucleotide sequence ID" value="XM_028643033.1"/>
</dbReference>
<comment type="caution">
    <text evidence="1">The sequence shown here is derived from an EMBL/GenBank/DDBJ whole genome shotgun (WGS) entry which is preliminary data.</text>
</comment>